<evidence type="ECO:0000256" key="1">
    <source>
        <dbReference type="ARBA" id="ARBA00005015"/>
    </source>
</evidence>
<organism evidence="16 17">
    <name type="scientific">Streptomonospora salina</name>
    <dbReference type="NCBI Taxonomy" id="104205"/>
    <lineage>
        <taxon>Bacteria</taxon>
        <taxon>Bacillati</taxon>
        <taxon>Actinomycetota</taxon>
        <taxon>Actinomycetes</taxon>
        <taxon>Streptosporangiales</taxon>
        <taxon>Nocardiopsidaceae</taxon>
        <taxon>Streptomonospora</taxon>
    </lineage>
</organism>
<dbReference type="AlphaFoldDB" id="A0A841E3E2"/>
<feature type="domain" description="GHMP kinase C-terminal" evidence="15">
    <location>
        <begin position="219"/>
        <end position="283"/>
    </location>
</feature>
<comment type="pathway">
    <text evidence="1 13">Amino-acid biosynthesis; L-threonine biosynthesis; L-threonine from L-aspartate: step 4/5.</text>
</comment>
<reference evidence="16 17" key="1">
    <citation type="submission" date="2020-08" db="EMBL/GenBank/DDBJ databases">
        <title>Sequencing the genomes of 1000 actinobacteria strains.</title>
        <authorList>
            <person name="Klenk H.-P."/>
        </authorList>
    </citation>
    <scope>NUCLEOTIDE SEQUENCE [LARGE SCALE GENOMIC DNA]</scope>
    <source>
        <strain evidence="16 17">DSM 44593</strain>
    </source>
</reference>
<dbReference type="PANTHER" id="PTHR20861:SF1">
    <property type="entry name" value="HOMOSERINE KINASE"/>
    <property type="match status" value="1"/>
</dbReference>
<sequence length="334" mass="35312">MPQTRPAGVHVRTPATSANLGPGFDSLGLALGLYDEADVRITGDGRLVVDVEGEGAGEVPLDSSHLIVRAMRAVFEQAGEPMPGLRLHCRNRIPHGRGLGSSASAIVTGVIAATALLSGRDPQDLRLDRDRVFRLAADIEGHPDNVAPCVYGGFTVAWRGGEDWCAAGVAASARLRPIVCVPDERVSTEQARGLLPETVPHADAAFTAGRAALLVAAVSGHPELLLEATEDRLHERYRRPAMPESLRIARELRERDGLAAVVSGAGPTVLVLADAGPADGAATSAESPGVPEISDDLVDSVRRRAGKHWHIRPLAIDPAGAWIETPRSWTCVKE</sequence>
<dbReference type="HAMAP" id="MF_00384">
    <property type="entry name" value="Homoser_kinase"/>
    <property type="match status" value="1"/>
</dbReference>
<dbReference type="PRINTS" id="PR00958">
    <property type="entry name" value="HOMSERKINASE"/>
</dbReference>
<dbReference type="InterPro" id="IPR014721">
    <property type="entry name" value="Ribsml_uS5_D2-typ_fold_subgr"/>
</dbReference>
<keyword evidence="17" id="KW-1185">Reference proteome</keyword>
<evidence type="ECO:0000313" key="16">
    <source>
        <dbReference type="EMBL" id="MBB5997556.1"/>
    </source>
</evidence>
<accession>A0A841E3E2</accession>
<comment type="function">
    <text evidence="12 13">Catalyzes the ATP-dependent phosphorylation of L-homoserine to L-homoserine phosphate.</text>
</comment>
<evidence type="ECO:0000256" key="6">
    <source>
        <dbReference type="ARBA" id="ARBA00022679"/>
    </source>
</evidence>
<keyword evidence="10 13" id="KW-0067">ATP-binding</keyword>
<dbReference type="SUPFAM" id="SSF55060">
    <property type="entry name" value="GHMP Kinase, C-terminal domain"/>
    <property type="match status" value="1"/>
</dbReference>
<dbReference type="PANTHER" id="PTHR20861">
    <property type="entry name" value="HOMOSERINE/4-DIPHOSPHOCYTIDYL-2-C-METHYL-D-ERYTHRITOL KINASE"/>
    <property type="match status" value="1"/>
</dbReference>
<evidence type="ECO:0000256" key="7">
    <source>
        <dbReference type="ARBA" id="ARBA00022697"/>
    </source>
</evidence>
<evidence type="ECO:0000256" key="10">
    <source>
        <dbReference type="ARBA" id="ARBA00022840"/>
    </source>
</evidence>
<dbReference type="PROSITE" id="PS00627">
    <property type="entry name" value="GHMP_KINASES_ATP"/>
    <property type="match status" value="1"/>
</dbReference>
<dbReference type="NCBIfam" id="TIGR00191">
    <property type="entry name" value="thrB"/>
    <property type="match status" value="1"/>
</dbReference>
<evidence type="ECO:0000256" key="11">
    <source>
        <dbReference type="ARBA" id="ARBA00049375"/>
    </source>
</evidence>
<evidence type="ECO:0000256" key="13">
    <source>
        <dbReference type="HAMAP-Rule" id="MF_00384"/>
    </source>
</evidence>
<dbReference type="GO" id="GO:0005737">
    <property type="term" value="C:cytoplasm"/>
    <property type="evidence" value="ECO:0007669"/>
    <property type="project" value="UniProtKB-SubCell"/>
</dbReference>
<gene>
    <name evidence="13" type="primary">thrB</name>
    <name evidence="16" type="ORF">HNR25_001307</name>
</gene>
<dbReference type="GO" id="GO:0009088">
    <property type="term" value="P:threonine biosynthetic process"/>
    <property type="evidence" value="ECO:0007669"/>
    <property type="project" value="UniProtKB-UniRule"/>
</dbReference>
<dbReference type="GO" id="GO:0004413">
    <property type="term" value="F:homoserine kinase activity"/>
    <property type="evidence" value="ECO:0007669"/>
    <property type="project" value="UniProtKB-UniRule"/>
</dbReference>
<dbReference type="GO" id="GO:0005524">
    <property type="term" value="F:ATP binding"/>
    <property type="evidence" value="ECO:0007669"/>
    <property type="project" value="UniProtKB-UniRule"/>
</dbReference>
<proteinExistence type="inferred from homology"/>
<dbReference type="SUPFAM" id="SSF54211">
    <property type="entry name" value="Ribosomal protein S5 domain 2-like"/>
    <property type="match status" value="1"/>
</dbReference>
<dbReference type="InterPro" id="IPR000870">
    <property type="entry name" value="Homoserine_kinase"/>
</dbReference>
<dbReference type="EC" id="2.7.1.39" evidence="3 13"/>
<dbReference type="InterPro" id="IPR013750">
    <property type="entry name" value="GHMP_kinase_C_dom"/>
</dbReference>
<evidence type="ECO:0000313" key="17">
    <source>
        <dbReference type="Proteomes" id="UP000578077"/>
    </source>
</evidence>
<dbReference type="Gene3D" id="3.30.230.10">
    <property type="match status" value="1"/>
</dbReference>
<dbReference type="InterPro" id="IPR006204">
    <property type="entry name" value="GHMP_kinase_N_dom"/>
</dbReference>
<evidence type="ECO:0000256" key="8">
    <source>
        <dbReference type="ARBA" id="ARBA00022741"/>
    </source>
</evidence>
<comment type="catalytic activity">
    <reaction evidence="11 13">
        <text>L-homoserine + ATP = O-phospho-L-homoserine + ADP + H(+)</text>
        <dbReference type="Rhea" id="RHEA:13985"/>
        <dbReference type="ChEBI" id="CHEBI:15378"/>
        <dbReference type="ChEBI" id="CHEBI:30616"/>
        <dbReference type="ChEBI" id="CHEBI:57476"/>
        <dbReference type="ChEBI" id="CHEBI:57590"/>
        <dbReference type="ChEBI" id="CHEBI:456216"/>
        <dbReference type="EC" id="2.7.1.39"/>
    </reaction>
</comment>
<evidence type="ECO:0000256" key="12">
    <source>
        <dbReference type="ARBA" id="ARBA00049954"/>
    </source>
</evidence>
<evidence type="ECO:0000259" key="15">
    <source>
        <dbReference type="Pfam" id="PF08544"/>
    </source>
</evidence>
<feature type="domain" description="GHMP kinase N-terminal" evidence="14">
    <location>
        <begin position="66"/>
        <end position="153"/>
    </location>
</feature>
<dbReference type="UniPathway" id="UPA00050">
    <property type="reaction ID" value="UER00064"/>
</dbReference>
<comment type="caution">
    <text evidence="16">The sequence shown here is derived from an EMBL/GenBank/DDBJ whole genome shotgun (WGS) entry which is preliminary data.</text>
</comment>
<keyword evidence="13" id="KW-0963">Cytoplasm</keyword>
<protein>
    <recommendedName>
        <fullName evidence="4 13">Homoserine kinase</fullName>
        <shortName evidence="13">HK</shortName>
        <shortName evidence="13">HSK</shortName>
        <ecNumber evidence="3 13">2.7.1.39</ecNumber>
    </recommendedName>
</protein>
<dbReference type="InterPro" id="IPR020568">
    <property type="entry name" value="Ribosomal_Su5_D2-typ_SF"/>
</dbReference>
<evidence type="ECO:0000256" key="4">
    <source>
        <dbReference type="ARBA" id="ARBA00017858"/>
    </source>
</evidence>
<dbReference type="Proteomes" id="UP000578077">
    <property type="component" value="Unassembled WGS sequence"/>
</dbReference>
<feature type="binding site" evidence="13">
    <location>
        <begin position="94"/>
        <end position="104"/>
    </location>
    <ligand>
        <name>ATP</name>
        <dbReference type="ChEBI" id="CHEBI:30616"/>
    </ligand>
</feature>
<dbReference type="InterPro" id="IPR006203">
    <property type="entry name" value="GHMP_knse_ATP-bd_CS"/>
</dbReference>
<keyword evidence="5 13" id="KW-0028">Amino-acid biosynthesis</keyword>
<keyword evidence="6 13" id="KW-0808">Transferase</keyword>
<dbReference type="Pfam" id="PF00288">
    <property type="entry name" value="GHMP_kinases_N"/>
    <property type="match status" value="1"/>
</dbReference>
<dbReference type="InterPro" id="IPR036554">
    <property type="entry name" value="GHMP_kinase_C_sf"/>
</dbReference>
<keyword evidence="8 13" id="KW-0547">Nucleotide-binding</keyword>
<evidence type="ECO:0000259" key="14">
    <source>
        <dbReference type="Pfam" id="PF00288"/>
    </source>
</evidence>
<evidence type="ECO:0000256" key="5">
    <source>
        <dbReference type="ARBA" id="ARBA00022605"/>
    </source>
</evidence>
<dbReference type="Gene3D" id="3.30.70.890">
    <property type="entry name" value="GHMP kinase, C-terminal domain"/>
    <property type="match status" value="1"/>
</dbReference>
<evidence type="ECO:0000256" key="9">
    <source>
        <dbReference type="ARBA" id="ARBA00022777"/>
    </source>
</evidence>
<evidence type="ECO:0000256" key="2">
    <source>
        <dbReference type="ARBA" id="ARBA00007370"/>
    </source>
</evidence>
<dbReference type="EMBL" id="JACHLY010000001">
    <property type="protein sequence ID" value="MBB5997556.1"/>
    <property type="molecule type" value="Genomic_DNA"/>
</dbReference>
<comment type="subcellular location">
    <subcellularLocation>
        <location evidence="13">Cytoplasm</location>
    </subcellularLocation>
</comment>
<name>A0A841E3E2_9ACTN</name>
<evidence type="ECO:0000256" key="3">
    <source>
        <dbReference type="ARBA" id="ARBA00012078"/>
    </source>
</evidence>
<dbReference type="RefSeq" id="WP_184633809.1">
    <property type="nucleotide sequence ID" value="NZ_BAABKT010000005.1"/>
</dbReference>
<dbReference type="Pfam" id="PF08544">
    <property type="entry name" value="GHMP_kinases_C"/>
    <property type="match status" value="1"/>
</dbReference>
<comment type="similarity">
    <text evidence="2 13">Belongs to the GHMP kinase family. Homoserine kinase subfamily.</text>
</comment>
<keyword evidence="9 13" id="KW-0418">Kinase</keyword>
<keyword evidence="7 13" id="KW-0791">Threonine biosynthesis</keyword>